<name>E3GEL7_9FIRM</name>
<dbReference type="Proteomes" id="UP000006873">
    <property type="component" value="Chromosome"/>
</dbReference>
<evidence type="ECO:0000313" key="1">
    <source>
        <dbReference type="EMBL" id="ADO38133.1"/>
    </source>
</evidence>
<dbReference type="EMBL" id="CP002273">
    <property type="protein sequence ID" value="ADO38133.1"/>
    <property type="molecule type" value="Genomic_DNA"/>
</dbReference>
<dbReference type="KEGG" id="elm:ELI_3164"/>
<dbReference type="HOGENOM" id="CLU_3289845_0_0_9"/>
<reference evidence="1 2" key="2">
    <citation type="journal article" date="2011" name="J. Bacteriol.">
        <title>Complete genome sequence of a carbon monoxide-utilizing acetogen, Eubacterium limosum KIST612.</title>
        <authorList>
            <person name="Roh H."/>
            <person name="Ko H.J."/>
            <person name="Kim D."/>
            <person name="Choi D.G."/>
            <person name="Park S."/>
            <person name="Kim S."/>
            <person name="Chang I.S."/>
            <person name="Choi I.G."/>
        </authorList>
    </citation>
    <scope>NUCLEOTIDE SEQUENCE [LARGE SCALE GENOMIC DNA]</scope>
    <source>
        <strain evidence="1 2">KIST612</strain>
    </source>
</reference>
<proteinExistence type="predicted"/>
<dbReference type="AlphaFoldDB" id="E3GEL7"/>
<reference key="1">
    <citation type="submission" date="2010-09" db="EMBL/GenBank/DDBJ databases">
        <authorList>
            <person name="Roh H."/>
            <person name="Ko H.-J."/>
            <person name="Kim D."/>
            <person name="Choi D.G."/>
            <person name="Park S."/>
            <person name="Kim S."/>
            <person name="Kim K.H."/>
            <person name="Chang I.S."/>
            <person name="Choi I.-G."/>
        </authorList>
    </citation>
    <scope>NUCLEOTIDE SEQUENCE</scope>
    <source>
        <strain>KIST612</strain>
    </source>
</reference>
<accession>E3GEL7</accession>
<evidence type="ECO:0000313" key="2">
    <source>
        <dbReference type="Proteomes" id="UP000006873"/>
    </source>
</evidence>
<gene>
    <name evidence="1" type="ordered locus">ELI_3164</name>
</gene>
<protein>
    <submittedName>
        <fullName evidence="1">Uncharacterized protein</fullName>
    </submittedName>
</protein>
<organism evidence="1 2">
    <name type="scientific">Eubacterium callanderi</name>
    <dbReference type="NCBI Taxonomy" id="53442"/>
    <lineage>
        <taxon>Bacteria</taxon>
        <taxon>Bacillati</taxon>
        <taxon>Bacillota</taxon>
        <taxon>Clostridia</taxon>
        <taxon>Eubacteriales</taxon>
        <taxon>Eubacteriaceae</taxon>
        <taxon>Eubacterium</taxon>
    </lineage>
</organism>
<keyword evidence="2" id="KW-1185">Reference proteome</keyword>
<sequence>MKYNSFCLKSQVFPIILSENLSFSGKSIFCKYLKYFYFFV</sequence>